<dbReference type="InterPro" id="IPR001499">
    <property type="entry name" value="GPCR_STE3"/>
</dbReference>
<comment type="similarity">
    <text evidence="2">Belongs to the G-protein coupled receptor 4 family.</text>
</comment>
<dbReference type="Pfam" id="PF02076">
    <property type="entry name" value="STE3"/>
    <property type="match status" value="1"/>
</dbReference>
<comment type="caution">
    <text evidence="12">The sequence shown here is derived from an EMBL/GenBank/DDBJ whole genome shotgun (WGS) entry which is preliminary data.</text>
</comment>
<feature type="transmembrane region" description="Helical" evidence="11">
    <location>
        <begin position="38"/>
        <end position="56"/>
    </location>
</feature>
<evidence type="ECO:0000313" key="12">
    <source>
        <dbReference type="EMBL" id="KAF2086991.1"/>
    </source>
</evidence>
<keyword evidence="4 11" id="KW-0812">Transmembrane</keyword>
<evidence type="ECO:0000256" key="1">
    <source>
        <dbReference type="ARBA" id="ARBA00004141"/>
    </source>
</evidence>
<reference evidence="12" key="1">
    <citation type="journal article" date="2020" name="Stud. Mycol.">
        <title>101 Dothideomycetes genomes: a test case for predicting lifestyles and emergence of pathogens.</title>
        <authorList>
            <person name="Haridas S."/>
            <person name="Albert R."/>
            <person name="Binder M."/>
            <person name="Bloem J."/>
            <person name="Labutti K."/>
            <person name="Salamov A."/>
            <person name="Andreopoulos B."/>
            <person name="Baker S."/>
            <person name="Barry K."/>
            <person name="Bills G."/>
            <person name="Bluhm B."/>
            <person name="Cannon C."/>
            <person name="Castanera R."/>
            <person name="Culley D."/>
            <person name="Daum C."/>
            <person name="Ezra D."/>
            <person name="Gonzalez J."/>
            <person name="Henrissat B."/>
            <person name="Kuo A."/>
            <person name="Liang C."/>
            <person name="Lipzen A."/>
            <person name="Lutzoni F."/>
            <person name="Magnuson J."/>
            <person name="Mondo S."/>
            <person name="Nolan M."/>
            <person name="Ohm R."/>
            <person name="Pangilinan J."/>
            <person name="Park H.-J."/>
            <person name="Ramirez L."/>
            <person name="Alfaro M."/>
            <person name="Sun H."/>
            <person name="Tritt A."/>
            <person name="Yoshinaga Y."/>
            <person name="Zwiers L.-H."/>
            <person name="Turgeon B."/>
            <person name="Goodwin S."/>
            <person name="Spatafora J."/>
            <person name="Crous P."/>
            <person name="Grigoriev I."/>
        </authorList>
    </citation>
    <scope>NUCLEOTIDE SEQUENCE</scope>
    <source>
        <strain evidence="12">CBS 121410</strain>
    </source>
</reference>
<keyword evidence="8 12" id="KW-0675">Receptor</keyword>
<name>A0A9P4HWP6_9PEZI</name>
<feature type="region of interest" description="Disordered" evidence="10">
    <location>
        <begin position="317"/>
        <end position="353"/>
    </location>
</feature>
<keyword evidence="3" id="KW-0589">Pheromone response</keyword>
<evidence type="ECO:0000256" key="8">
    <source>
        <dbReference type="ARBA" id="ARBA00023170"/>
    </source>
</evidence>
<feature type="non-terminal residue" evidence="12">
    <location>
        <position position="353"/>
    </location>
</feature>
<feature type="transmembrane region" description="Helical" evidence="11">
    <location>
        <begin position="6"/>
        <end position="26"/>
    </location>
</feature>
<keyword evidence="7 11" id="KW-0472">Membrane</keyword>
<evidence type="ECO:0000256" key="2">
    <source>
        <dbReference type="ARBA" id="ARBA00011085"/>
    </source>
</evidence>
<feature type="transmembrane region" description="Helical" evidence="11">
    <location>
        <begin position="118"/>
        <end position="139"/>
    </location>
</feature>
<dbReference type="OrthoDB" id="2874149at2759"/>
<dbReference type="GO" id="GO:0005886">
    <property type="term" value="C:plasma membrane"/>
    <property type="evidence" value="ECO:0007669"/>
    <property type="project" value="TreeGrafter"/>
</dbReference>
<organism evidence="12 13">
    <name type="scientific">Saccharata proteae CBS 121410</name>
    <dbReference type="NCBI Taxonomy" id="1314787"/>
    <lineage>
        <taxon>Eukaryota</taxon>
        <taxon>Fungi</taxon>
        <taxon>Dikarya</taxon>
        <taxon>Ascomycota</taxon>
        <taxon>Pezizomycotina</taxon>
        <taxon>Dothideomycetes</taxon>
        <taxon>Dothideomycetes incertae sedis</taxon>
        <taxon>Botryosphaeriales</taxon>
        <taxon>Saccharataceae</taxon>
        <taxon>Saccharata</taxon>
    </lineage>
</organism>
<dbReference type="GO" id="GO:0000750">
    <property type="term" value="P:pheromone-dependent signal transduction involved in conjugation with cellular fusion"/>
    <property type="evidence" value="ECO:0007669"/>
    <property type="project" value="TreeGrafter"/>
</dbReference>
<dbReference type="GO" id="GO:0004932">
    <property type="term" value="F:mating-type factor pheromone receptor activity"/>
    <property type="evidence" value="ECO:0007669"/>
    <property type="project" value="InterPro"/>
</dbReference>
<dbReference type="AlphaFoldDB" id="A0A9P4HWP6"/>
<dbReference type="PANTHER" id="PTHR28097:SF1">
    <property type="entry name" value="PHEROMONE A FACTOR RECEPTOR"/>
    <property type="match status" value="1"/>
</dbReference>
<evidence type="ECO:0000256" key="3">
    <source>
        <dbReference type="ARBA" id="ARBA00022507"/>
    </source>
</evidence>
<evidence type="ECO:0000256" key="7">
    <source>
        <dbReference type="ARBA" id="ARBA00023136"/>
    </source>
</evidence>
<accession>A0A9P4HWP6</accession>
<dbReference type="PRINTS" id="PR00899">
    <property type="entry name" value="GPCRSTE3"/>
</dbReference>
<feature type="non-terminal residue" evidence="12">
    <location>
        <position position="1"/>
    </location>
</feature>
<feature type="transmembrane region" description="Helical" evidence="11">
    <location>
        <begin position="76"/>
        <end position="97"/>
    </location>
</feature>
<gene>
    <name evidence="12" type="ORF">K490DRAFT_16831</name>
</gene>
<dbReference type="EMBL" id="ML978722">
    <property type="protein sequence ID" value="KAF2086991.1"/>
    <property type="molecule type" value="Genomic_DNA"/>
</dbReference>
<feature type="transmembrane region" description="Helical" evidence="11">
    <location>
        <begin position="209"/>
        <end position="232"/>
    </location>
</feature>
<evidence type="ECO:0000256" key="6">
    <source>
        <dbReference type="ARBA" id="ARBA00023040"/>
    </source>
</evidence>
<keyword evidence="13" id="KW-1185">Reference proteome</keyword>
<dbReference type="Proteomes" id="UP000799776">
    <property type="component" value="Unassembled WGS sequence"/>
</dbReference>
<evidence type="ECO:0000256" key="10">
    <source>
        <dbReference type="SAM" id="MobiDB-lite"/>
    </source>
</evidence>
<evidence type="ECO:0000256" key="9">
    <source>
        <dbReference type="ARBA" id="ARBA00023224"/>
    </source>
</evidence>
<keyword evidence="9" id="KW-0807">Transducer</keyword>
<protein>
    <submittedName>
        <fullName evidence="12">Fungal pheromone STE3G-protein-coupled receptor</fullName>
    </submittedName>
</protein>
<evidence type="ECO:0000313" key="13">
    <source>
        <dbReference type="Proteomes" id="UP000799776"/>
    </source>
</evidence>
<feature type="transmembrane region" description="Helical" evidence="11">
    <location>
        <begin position="159"/>
        <end position="188"/>
    </location>
</feature>
<evidence type="ECO:0000256" key="4">
    <source>
        <dbReference type="ARBA" id="ARBA00022692"/>
    </source>
</evidence>
<keyword evidence="6" id="KW-0297">G-protein coupled receptor</keyword>
<keyword evidence="5 11" id="KW-1133">Transmembrane helix</keyword>
<evidence type="ECO:0000256" key="5">
    <source>
        <dbReference type="ARBA" id="ARBA00022989"/>
    </source>
</evidence>
<proteinExistence type="inferred from homology"/>
<dbReference type="CDD" id="cd14966">
    <property type="entry name" value="7tmD_STE3"/>
    <property type="match status" value="1"/>
</dbReference>
<dbReference type="PANTHER" id="PTHR28097">
    <property type="entry name" value="PHEROMONE A FACTOR RECEPTOR"/>
    <property type="match status" value="1"/>
</dbReference>
<comment type="subcellular location">
    <subcellularLocation>
        <location evidence="1">Membrane</location>
        <topology evidence="1">Multi-pass membrane protein</topology>
    </subcellularLocation>
</comment>
<sequence>PVYGTAVVVAVLAALAILLDIPPLVWHFRNRNIAAGSLVLWLLFLNLAIFVNAILWPTDDISIWWTGSGLCDIEVYMFVGSWIGVVGAIACILRGLANVLDTKNTVVTTSKNDRRRKYAMEITVCFGLPVIQMALYYIVQPIRYFIYGISGCTPAADNSWPSIVLVALPPVLVCLVCAFYACLVLYRLYRYRIDFSRLLAASNTTRSRFLRLFLMSCTLIIGILPVAVYMFYYTAVHISMDGIVPYSWSRVHGEHWNSVLLIPMGGAVYPDRWCWIGAGIGVFAFFGTGSEAADMYRAWLRRLGFAYCMPCLFRSRRGSGSGNHSATTTSRRRSSGGNASWTTSVRDRAKSVF</sequence>
<evidence type="ECO:0000256" key="11">
    <source>
        <dbReference type="SAM" id="Phobius"/>
    </source>
</evidence>
<feature type="transmembrane region" description="Helical" evidence="11">
    <location>
        <begin position="273"/>
        <end position="293"/>
    </location>
</feature>